<evidence type="ECO:0000259" key="16">
    <source>
        <dbReference type="Pfam" id="PF02875"/>
    </source>
</evidence>
<dbReference type="Pfam" id="PF02875">
    <property type="entry name" value="Mur_ligase_C"/>
    <property type="match status" value="1"/>
</dbReference>
<comment type="catalytic activity">
    <reaction evidence="13 14">
        <text>UDP-N-acetyl-alpha-D-muramate + L-alanine + ATP = UDP-N-acetyl-alpha-D-muramoyl-L-alanine + ADP + phosphate + H(+)</text>
        <dbReference type="Rhea" id="RHEA:23372"/>
        <dbReference type="ChEBI" id="CHEBI:15378"/>
        <dbReference type="ChEBI" id="CHEBI:30616"/>
        <dbReference type="ChEBI" id="CHEBI:43474"/>
        <dbReference type="ChEBI" id="CHEBI:57972"/>
        <dbReference type="ChEBI" id="CHEBI:70757"/>
        <dbReference type="ChEBI" id="CHEBI:83898"/>
        <dbReference type="ChEBI" id="CHEBI:456216"/>
        <dbReference type="EC" id="6.3.2.8"/>
    </reaction>
</comment>
<feature type="domain" description="Mur ligase central" evidence="17">
    <location>
        <begin position="111"/>
        <end position="293"/>
    </location>
</feature>
<dbReference type="GO" id="GO:0008763">
    <property type="term" value="F:UDP-N-acetylmuramate-L-alanine ligase activity"/>
    <property type="evidence" value="ECO:0007669"/>
    <property type="project" value="UniProtKB-UniRule"/>
</dbReference>
<feature type="domain" description="Mur ligase N-terminal catalytic" evidence="15">
    <location>
        <begin position="9"/>
        <end position="107"/>
    </location>
</feature>
<dbReference type="UniPathway" id="UPA00219"/>
<dbReference type="InterPro" id="IPR005758">
    <property type="entry name" value="UDP-N-AcMur_Ala_ligase_MurC"/>
</dbReference>
<dbReference type="InterPro" id="IPR013221">
    <property type="entry name" value="Mur_ligase_cen"/>
</dbReference>
<protein>
    <recommendedName>
        <fullName evidence="3 14">UDP-N-acetylmuramate--L-alanine ligase</fullName>
        <ecNumber evidence="3 14">6.3.2.8</ecNumber>
    </recommendedName>
    <alternativeName>
        <fullName evidence="14">UDP-N-acetylmuramoyl-L-alanine synthetase</fullName>
    </alternativeName>
</protein>
<dbReference type="AlphaFoldDB" id="A0A150H7A7"/>
<organism evidence="18 19">
    <name type="scientific">Brevibacterium ravenspurgense</name>
    <dbReference type="NCBI Taxonomy" id="479117"/>
    <lineage>
        <taxon>Bacteria</taxon>
        <taxon>Bacillati</taxon>
        <taxon>Actinomycetota</taxon>
        <taxon>Actinomycetes</taxon>
        <taxon>Micrococcales</taxon>
        <taxon>Brevibacteriaceae</taxon>
        <taxon>Brevibacterium</taxon>
    </lineage>
</organism>
<dbReference type="Pfam" id="PF08245">
    <property type="entry name" value="Mur_ligase_M"/>
    <property type="match status" value="1"/>
</dbReference>
<reference evidence="18 19" key="1">
    <citation type="submission" date="2016-01" db="EMBL/GenBank/DDBJ databases">
        <title>Use of Whole Genome Sequencing to ascertain that Brevibacterium massiliense (Roux, Raoult 2009) is a later heterotypic synonym of Brevibacterium ravenspurgense (Mages 2008).</title>
        <authorList>
            <person name="Bernier A.-M."/>
            <person name="Burdz T."/>
            <person name="Huynh C."/>
            <person name="Pachecho A.L."/>
            <person name="Wiebe D."/>
            <person name="Bonner C."/>
            <person name="Bernard K."/>
        </authorList>
    </citation>
    <scope>NUCLEOTIDE SEQUENCE [LARGE SCALE GENOMIC DNA]</scope>
    <source>
        <strain evidence="18 19">CCUG56047</strain>
    </source>
</reference>
<dbReference type="SUPFAM" id="SSF51984">
    <property type="entry name" value="MurCD N-terminal domain"/>
    <property type="match status" value="1"/>
</dbReference>
<keyword evidence="19" id="KW-1185">Reference proteome</keyword>
<evidence type="ECO:0000256" key="13">
    <source>
        <dbReference type="ARBA" id="ARBA00047833"/>
    </source>
</evidence>
<evidence type="ECO:0000256" key="4">
    <source>
        <dbReference type="ARBA" id="ARBA00022490"/>
    </source>
</evidence>
<comment type="pathway">
    <text evidence="2 14">Cell wall biogenesis; peptidoglycan biosynthesis.</text>
</comment>
<dbReference type="Gene3D" id="3.90.190.20">
    <property type="entry name" value="Mur ligase, C-terminal domain"/>
    <property type="match status" value="1"/>
</dbReference>
<dbReference type="EC" id="6.3.2.8" evidence="3 14"/>
<evidence type="ECO:0000256" key="14">
    <source>
        <dbReference type="HAMAP-Rule" id="MF_00046"/>
    </source>
</evidence>
<dbReference type="Gene3D" id="3.40.1190.10">
    <property type="entry name" value="Mur-like, catalytic domain"/>
    <property type="match status" value="1"/>
</dbReference>
<evidence type="ECO:0000256" key="9">
    <source>
        <dbReference type="ARBA" id="ARBA00022960"/>
    </source>
</evidence>
<feature type="domain" description="Mur ligase C-terminal" evidence="16">
    <location>
        <begin position="316"/>
        <end position="447"/>
    </location>
</feature>
<evidence type="ECO:0000256" key="8">
    <source>
        <dbReference type="ARBA" id="ARBA00022840"/>
    </source>
</evidence>
<evidence type="ECO:0000256" key="5">
    <source>
        <dbReference type="ARBA" id="ARBA00022598"/>
    </source>
</evidence>
<gene>
    <name evidence="14 18" type="primary">murC</name>
    <name evidence="18" type="ORF">Bravens_00973</name>
</gene>
<evidence type="ECO:0000259" key="15">
    <source>
        <dbReference type="Pfam" id="PF01225"/>
    </source>
</evidence>
<dbReference type="GO" id="GO:0005524">
    <property type="term" value="F:ATP binding"/>
    <property type="evidence" value="ECO:0007669"/>
    <property type="project" value="UniProtKB-UniRule"/>
</dbReference>
<dbReference type="GO" id="GO:0008360">
    <property type="term" value="P:regulation of cell shape"/>
    <property type="evidence" value="ECO:0007669"/>
    <property type="project" value="UniProtKB-KW"/>
</dbReference>
<keyword evidence="8 14" id="KW-0067">ATP-binding</keyword>
<evidence type="ECO:0000256" key="11">
    <source>
        <dbReference type="ARBA" id="ARBA00023306"/>
    </source>
</evidence>
<dbReference type="GO" id="GO:0071555">
    <property type="term" value="P:cell wall organization"/>
    <property type="evidence" value="ECO:0007669"/>
    <property type="project" value="UniProtKB-KW"/>
</dbReference>
<dbReference type="Pfam" id="PF01225">
    <property type="entry name" value="Mur_ligase"/>
    <property type="match status" value="1"/>
</dbReference>
<keyword evidence="6 14" id="KW-0132">Cell division</keyword>
<dbReference type="InterPro" id="IPR036565">
    <property type="entry name" value="Mur-like_cat_sf"/>
</dbReference>
<evidence type="ECO:0000256" key="10">
    <source>
        <dbReference type="ARBA" id="ARBA00022984"/>
    </source>
</evidence>
<dbReference type="Gene3D" id="3.40.50.720">
    <property type="entry name" value="NAD(P)-binding Rossmann-like Domain"/>
    <property type="match status" value="1"/>
</dbReference>
<dbReference type="InterPro" id="IPR036615">
    <property type="entry name" value="Mur_ligase_C_dom_sf"/>
</dbReference>
<dbReference type="RefSeq" id="WP_062020838.1">
    <property type="nucleotide sequence ID" value="NZ_LQQC01000010.1"/>
</dbReference>
<dbReference type="EMBL" id="LQQC01000010">
    <property type="protein sequence ID" value="KXZ57941.1"/>
    <property type="molecule type" value="Genomic_DNA"/>
</dbReference>
<evidence type="ECO:0000256" key="6">
    <source>
        <dbReference type="ARBA" id="ARBA00022618"/>
    </source>
</evidence>
<dbReference type="SUPFAM" id="SSF53623">
    <property type="entry name" value="MurD-like peptide ligases, catalytic domain"/>
    <property type="match status" value="1"/>
</dbReference>
<sequence>MKPALSEPIHFIGIGGAGMSGIARVMLMRGCSVTGSDAKDSSVVTALRAQGAQINIGHSAEAVDGAGTVVVSSAIRESNPELAAARSKGIPVIHRSEALASLMDGYRTVAIAGTHGKTTTTSMTTVALQACGADPSFVIGGVLTAAGTNAHSGTGDVFVAEADESDGSFLLYSPEIAVVTNVEADHLDHYGSWEKVREAFAQFAHRVEENGGVLIACADDAGSREVADLARSRGVSVITYGTSEDADVRIVDAHHTHQSQSFALETADGRSGPYELSLPGLYNLRNAAAALTIVAELGLDVDAAAEGLGRFGGTKRRFELKGTQRGVRVFDDYAHHPTELHNLLTAAKQVVDPERSVRVVFQPHLYSRTQNFRREFGEALGLADDVIVMDVYPAREDPIPGVTGAIVAAEVPLSADKVTFVPSFAEVADLVAGRCRPGDVVITAGAGDVTIVGPEILDSLRSR</sequence>
<dbReference type="PATRIC" id="fig|479117.4.peg.972"/>
<dbReference type="NCBIfam" id="TIGR01082">
    <property type="entry name" value="murC"/>
    <property type="match status" value="1"/>
</dbReference>
<keyword evidence="9 14" id="KW-0133">Cell shape</keyword>
<keyword evidence="10 14" id="KW-0573">Peptidoglycan synthesis</keyword>
<dbReference type="InterPro" id="IPR004101">
    <property type="entry name" value="Mur_ligase_C"/>
</dbReference>
<feature type="binding site" evidence="14">
    <location>
        <begin position="113"/>
        <end position="119"/>
    </location>
    <ligand>
        <name>ATP</name>
        <dbReference type="ChEBI" id="CHEBI:30616"/>
    </ligand>
</feature>
<comment type="subcellular location">
    <subcellularLocation>
        <location evidence="1 14">Cytoplasm</location>
    </subcellularLocation>
</comment>
<dbReference type="PANTHER" id="PTHR43445:SF3">
    <property type="entry name" value="UDP-N-ACETYLMURAMATE--L-ALANINE LIGASE"/>
    <property type="match status" value="1"/>
</dbReference>
<keyword evidence="12 14" id="KW-0961">Cell wall biogenesis/degradation</keyword>
<proteinExistence type="inferred from homology"/>
<dbReference type="PANTHER" id="PTHR43445">
    <property type="entry name" value="UDP-N-ACETYLMURAMATE--L-ALANINE LIGASE-RELATED"/>
    <property type="match status" value="1"/>
</dbReference>
<comment type="similarity">
    <text evidence="14">Belongs to the MurCDEF family.</text>
</comment>
<evidence type="ECO:0000256" key="2">
    <source>
        <dbReference type="ARBA" id="ARBA00004752"/>
    </source>
</evidence>
<dbReference type="Proteomes" id="UP000243589">
    <property type="component" value="Unassembled WGS sequence"/>
</dbReference>
<evidence type="ECO:0000313" key="19">
    <source>
        <dbReference type="Proteomes" id="UP000243589"/>
    </source>
</evidence>
<comment type="function">
    <text evidence="14">Cell wall formation.</text>
</comment>
<dbReference type="GO" id="GO:0009252">
    <property type="term" value="P:peptidoglycan biosynthetic process"/>
    <property type="evidence" value="ECO:0007669"/>
    <property type="project" value="UniProtKB-UniRule"/>
</dbReference>
<evidence type="ECO:0000256" key="12">
    <source>
        <dbReference type="ARBA" id="ARBA00023316"/>
    </source>
</evidence>
<evidence type="ECO:0000256" key="3">
    <source>
        <dbReference type="ARBA" id="ARBA00012211"/>
    </source>
</evidence>
<comment type="caution">
    <text evidence="18">The sequence shown here is derived from an EMBL/GenBank/DDBJ whole genome shotgun (WGS) entry which is preliminary data.</text>
</comment>
<dbReference type="HAMAP" id="MF_00046">
    <property type="entry name" value="MurC"/>
    <property type="match status" value="1"/>
</dbReference>
<accession>A0A150H7A7</accession>
<dbReference type="GO" id="GO:0005737">
    <property type="term" value="C:cytoplasm"/>
    <property type="evidence" value="ECO:0007669"/>
    <property type="project" value="UniProtKB-SubCell"/>
</dbReference>
<dbReference type="GO" id="GO:0051301">
    <property type="term" value="P:cell division"/>
    <property type="evidence" value="ECO:0007669"/>
    <property type="project" value="UniProtKB-KW"/>
</dbReference>
<evidence type="ECO:0000256" key="7">
    <source>
        <dbReference type="ARBA" id="ARBA00022741"/>
    </source>
</evidence>
<keyword evidence="11 14" id="KW-0131">Cell cycle</keyword>
<name>A0A150H7A7_9MICO</name>
<dbReference type="InterPro" id="IPR050061">
    <property type="entry name" value="MurCDEF_pg_biosynth"/>
</dbReference>
<evidence type="ECO:0000256" key="1">
    <source>
        <dbReference type="ARBA" id="ARBA00004496"/>
    </source>
</evidence>
<dbReference type="SUPFAM" id="SSF53244">
    <property type="entry name" value="MurD-like peptide ligases, peptide-binding domain"/>
    <property type="match status" value="1"/>
</dbReference>
<evidence type="ECO:0000313" key="18">
    <source>
        <dbReference type="EMBL" id="KXZ57941.1"/>
    </source>
</evidence>
<keyword evidence="5 14" id="KW-0436">Ligase</keyword>
<evidence type="ECO:0000259" key="17">
    <source>
        <dbReference type="Pfam" id="PF08245"/>
    </source>
</evidence>
<dbReference type="InterPro" id="IPR000713">
    <property type="entry name" value="Mur_ligase_N"/>
</dbReference>
<keyword evidence="7 14" id="KW-0547">Nucleotide-binding</keyword>
<keyword evidence="4 14" id="KW-0963">Cytoplasm</keyword>